<evidence type="ECO:0000313" key="1">
    <source>
        <dbReference type="EMBL" id="KAH3878965.1"/>
    </source>
</evidence>
<dbReference type="EMBL" id="JAIWYP010000001">
    <property type="protein sequence ID" value="KAH3878965.1"/>
    <property type="molecule type" value="Genomic_DNA"/>
</dbReference>
<accession>A0A9D4MMT0</accession>
<dbReference type="AlphaFoldDB" id="A0A9D4MMT0"/>
<name>A0A9D4MMT0_DREPO</name>
<reference evidence="1" key="2">
    <citation type="submission" date="2020-11" db="EMBL/GenBank/DDBJ databases">
        <authorList>
            <person name="McCartney M.A."/>
            <person name="Auch B."/>
            <person name="Kono T."/>
            <person name="Mallez S."/>
            <person name="Becker A."/>
            <person name="Gohl D.M."/>
            <person name="Silverstein K.A.T."/>
            <person name="Koren S."/>
            <person name="Bechman K.B."/>
            <person name="Herman A."/>
            <person name="Abrahante J.E."/>
            <person name="Garbe J."/>
        </authorList>
    </citation>
    <scope>NUCLEOTIDE SEQUENCE</scope>
    <source>
        <strain evidence="1">Duluth1</strain>
        <tissue evidence="1">Whole animal</tissue>
    </source>
</reference>
<proteinExistence type="predicted"/>
<dbReference type="Proteomes" id="UP000828390">
    <property type="component" value="Unassembled WGS sequence"/>
</dbReference>
<organism evidence="1 2">
    <name type="scientific">Dreissena polymorpha</name>
    <name type="common">Zebra mussel</name>
    <name type="synonym">Mytilus polymorpha</name>
    <dbReference type="NCBI Taxonomy" id="45954"/>
    <lineage>
        <taxon>Eukaryota</taxon>
        <taxon>Metazoa</taxon>
        <taxon>Spiralia</taxon>
        <taxon>Lophotrochozoa</taxon>
        <taxon>Mollusca</taxon>
        <taxon>Bivalvia</taxon>
        <taxon>Autobranchia</taxon>
        <taxon>Heteroconchia</taxon>
        <taxon>Euheterodonta</taxon>
        <taxon>Imparidentia</taxon>
        <taxon>Neoheterodontei</taxon>
        <taxon>Myida</taxon>
        <taxon>Dreissenoidea</taxon>
        <taxon>Dreissenidae</taxon>
        <taxon>Dreissena</taxon>
    </lineage>
</organism>
<sequence length="101" mass="11227">MRLTPFNKSCCRSSRVWGGDFSVGTHSISVYGPVAAAAATRTIKPVPTGSHAVIDRYPAEQQAVWVICHHYISIDNLNIKALSLFWMQLQSQLSSQQLSMY</sequence>
<comment type="caution">
    <text evidence="1">The sequence shown here is derived from an EMBL/GenBank/DDBJ whole genome shotgun (WGS) entry which is preliminary data.</text>
</comment>
<keyword evidence="2" id="KW-1185">Reference proteome</keyword>
<reference evidence="1" key="1">
    <citation type="journal article" date="2019" name="bioRxiv">
        <title>The Genome of the Zebra Mussel, Dreissena polymorpha: A Resource for Invasive Species Research.</title>
        <authorList>
            <person name="McCartney M.A."/>
            <person name="Auch B."/>
            <person name="Kono T."/>
            <person name="Mallez S."/>
            <person name="Zhang Y."/>
            <person name="Obille A."/>
            <person name="Becker A."/>
            <person name="Abrahante J.E."/>
            <person name="Garbe J."/>
            <person name="Badalamenti J.P."/>
            <person name="Herman A."/>
            <person name="Mangelson H."/>
            <person name="Liachko I."/>
            <person name="Sullivan S."/>
            <person name="Sone E.D."/>
            <person name="Koren S."/>
            <person name="Silverstein K.A.T."/>
            <person name="Beckman K.B."/>
            <person name="Gohl D.M."/>
        </authorList>
    </citation>
    <scope>NUCLEOTIDE SEQUENCE</scope>
    <source>
        <strain evidence="1">Duluth1</strain>
        <tissue evidence="1">Whole animal</tissue>
    </source>
</reference>
<protein>
    <submittedName>
        <fullName evidence="1">Uncharacterized protein</fullName>
    </submittedName>
</protein>
<gene>
    <name evidence="1" type="ORF">DPMN_002866</name>
</gene>
<evidence type="ECO:0000313" key="2">
    <source>
        <dbReference type="Proteomes" id="UP000828390"/>
    </source>
</evidence>